<feature type="coiled-coil region" evidence="1">
    <location>
        <begin position="80"/>
        <end position="247"/>
    </location>
</feature>
<dbReference type="eggNOG" id="COG1196">
    <property type="taxonomic scope" value="Bacteria"/>
</dbReference>
<feature type="domain" description="KfrA N-terminal DNA-binding" evidence="2">
    <location>
        <begin position="7"/>
        <end position="118"/>
    </location>
</feature>
<dbReference type="OrthoDB" id="583532at2"/>
<reference evidence="3 4" key="1">
    <citation type="submission" date="2011-06" db="EMBL/GenBank/DDBJ databases">
        <title>The draft genome of Thiocapsa marina 5811.</title>
        <authorList>
            <consortium name="US DOE Joint Genome Institute (JGI-PGF)"/>
            <person name="Lucas S."/>
            <person name="Han J."/>
            <person name="Cheng J.-F."/>
            <person name="Goodwin L."/>
            <person name="Pitluck S."/>
            <person name="Peters L."/>
            <person name="Land M.L."/>
            <person name="Hauser L."/>
            <person name="Vogl K."/>
            <person name="Liu Z."/>
            <person name="Imhoff J."/>
            <person name="Thiel V."/>
            <person name="Frigaard N.-U."/>
            <person name="Bryant D."/>
            <person name="Woyke T.J."/>
        </authorList>
    </citation>
    <scope>NUCLEOTIDE SEQUENCE [LARGE SCALE GENOMIC DNA]</scope>
    <source>
        <strain evidence="3 4">5811</strain>
    </source>
</reference>
<dbReference type="RefSeq" id="WP_007192777.1">
    <property type="nucleotide sequence ID" value="NZ_AFWV01000005.1"/>
</dbReference>
<sequence>MGRPGITSEQVHEAADALVAEGVAPTVVGIRTRLGGGSPNNISKWLNQWRDARTELEHAASPPTPTPVETAMRGVWVAAWRAAQEQLEGEREAMANARKEIERERTEMLAEINRLDGELDSAKTEIQQVHEALDAERREHEGTRADVKEARAIASERKARIEHQAIELQEAQRQAAEATAQAGRAQALAIERDRALADKERLAADLKREQETARQAKAAIDTGAAKIRKLEEALEDERTARTEGERKLADMRVEVATLGERAAYADELRTLLDELRRDHGNARS</sequence>
<evidence type="ECO:0000259" key="2">
    <source>
        <dbReference type="Pfam" id="PF11740"/>
    </source>
</evidence>
<dbReference type="EMBL" id="AFWV01000005">
    <property type="protein sequence ID" value="EGV19097.1"/>
    <property type="molecule type" value="Genomic_DNA"/>
</dbReference>
<dbReference type="Pfam" id="PF11740">
    <property type="entry name" value="KfrA_N"/>
    <property type="match status" value="1"/>
</dbReference>
<name>F9UAE9_9GAMM</name>
<dbReference type="STRING" id="768671.ThimaDRAFT_1901"/>
<evidence type="ECO:0000256" key="1">
    <source>
        <dbReference type="SAM" id="Coils"/>
    </source>
</evidence>
<accession>F9UAE9</accession>
<dbReference type="Proteomes" id="UP000005459">
    <property type="component" value="Unassembled WGS sequence"/>
</dbReference>
<gene>
    <name evidence="3" type="ORF">ThimaDRAFT_1901</name>
</gene>
<evidence type="ECO:0000313" key="3">
    <source>
        <dbReference type="EMBL" id="EGV19097.1"/>
    </source>
</evidence>
<dbReference type="AlphaFoldDB" id="F9UAE9"/>
<keyword evidence="1" id="KW-0175">Coiled coil</keyword>
<keyword evidence="4" id="KW-1185">Reference proteome</keyword>
<dbReference type="InterPro" id="IPR021104">
    <property type="entry name" value="KfrA_DNA-bd_N"/>
</dbReference>
<organism evidence="3 4">
    <name type="scientific">Thiocapsa marina 5811</name>
    <dbReference type="NCBI Taxonomy" id="768671"/>
    <lineage>
        <taxon>Bacteria</taxon>
        <taxon>Pseudomonadati</taxon>
        <taxon>Pseudomonadota</taxon>
        <taxon>Gammaproteobacteria</taxon>
        <taxon>Chromatiales</taxon>
        <taxon>Chromatiaceae</taxon>
        <taxon>Thiocapsa</taxon>
    </lineage>
</organism>
<proteinExistence type="predicted"/>
<evidence type="ECO:0000313" key="4">
    <source>
        <dbReference type="Proteomes" id="UP000005459"/>
    </source>
</evidence>
<protein>
    <recommendedName>
        <fullName evidence="2">KfrA N-terminal DNA-binding domain-containing protein</fullName>
    </recommendedName>
</protein>